<gene>
    <name evidence="12" type="ORF">SOCE26_016280</name>
</gene>
<evidence type="ECO:0000256" key="9">
    <source>
        <dbReference type="SAM" id="SignalP"/>
    </source>
</evidence>
<dbReference type="AlphaFoldDB" id="A0A2L0ELR2"/>
<accession>A0A2L0ELR2</accession>
<feature type="domain" description="Peptidase M13 N-terminal" evidence="11">
    <location>
        <begin position="72"/>
        <end position="450"/>
    </location>
</feature>
<organism evidence="12 13">
    <name type="scientific">Sorangium cellulosum</name>
    <name type="common">Polyangium cellulosum</name>
    <dbReference type="NCBI Taxonomy" id="56"/>
    <lineage>
        <taxon>Bacteria</taxon>
        <taxon>Pseudomonadati</taxon>
        <taxon>Myxococcota</taxon>
        <taxon>Polyangia</taxon>
        <taxon>Polyangiales</taxon>
        <taxon>Polyangiaceae</taxon>
        <taxon>Sorangium</taxon>
    </lineage>
</organism>
<feature type="chain" id="PRO_5014960044" evidence="9">
    <location>
        <begin position="27"/>
        <end position="704"/>
    </location>
</feature>
<keyword evidence="7" id="KW-0482">Metalloprotease</keyword>
<dbReference type="GO" id="GO:0004222">
    <property type="term" value="F:metalloendopeptidase activity"/>
    <property type="evidence" value="ECO:0007669"/>
    <property type="project" value="InterPro"/>
</dbReference>
<comment type="cofactor">
    <cofactor evidence="1">
        <name>Zn(2+)</name>
        <dbReference type="ChEBI" id="CHEBI:29105"/>
    </cofactor>
</comment>
<evidence type="ECO:0000256" key="8">
    <source>
        <dbReference type="SAM" id="MobiDB-lite"/>
    </source>
</evidence>
<evidence type="ECO:0000256" key="1">
    <source>
        <dbReference type="ARBA" id="ARBA00001947"/>
    </source>
</evidence>
<dbReference type="InterPro" id="IPR024079">
    <property type="entry name" value="MetalloPept_cat_dom_sf"/>
</dbReference>
<dbReference type="OrthoDB" id="9775677at2"/>
<dbReference type="SUPFAM" id="SSF55486">
    <property type="entry name" value="Metalloproteases ('zincins'), catalytic domain"/>
    <property type="match status" value="1"/>
</dbReference>
<dbReference type="EMBL" id="CP012673">
    <property type="protein sequence ID" value="AUX40229.1"/>
    <property type="molecule type" value="Genomic_DNA"/>
</dbReference>
<name>A0A2L0ELR2_SORCE</name>
<dbReference type="Pfam" id="PF05649">
    <property type="entry name" value="Peptidase_M13_N"/>
    <property type="match status" value="1"/>
</dbReference>
<dbReference type="PANTHER" id="PTHR11733">
    <property type="entry name" value="ZINC METALLOPROTEASE FAMILY M13 NEPRILYSIN-RELATED"/>
    <property type="match status" value="1"/>
</dbReference>
<dbReference type="InterPro" id="IPR000718">
    <property type="entry name" value="Peptidase_M13"/>
</dbReference>
<feature type="signal peptide" evidence="9">
    <location>
        <begin position="1"/>
        <end position="26"/>
    </location>
</feature>
<evidence type="ECO:0000256" key="4">
    <source>
        <dbReference type="ARBA" id="ARBA00022723"/>
    </source>
</evidence>
<dbReference type="RefSeq" id="WP_104978072.1">
    <property type="nucleotide sequence ID" value="NZ_CP012673.1"/>
</dbReference>
<dbReference type="PANTHER" id="PTHR11733:SF167">
    <property type="entry name" value="FI17812P1-RELATED"/>
    <property type="match status" value="1"/>
</dbReference>
<dbReference type="InterPro" id="IPR042089">
    <property type="entry name" value="Peptidase_M13_dom_2"/>
</dbReference>
<keyword evidence="3" id="KW-0645">Protease</keyword>
<dbReference type="PROSITE" id="PS51885">
    <property type="entry name" value="NEPRILYSIN"/>
    <property type="match status" value="1"/>
</dbReference>
<keyword evidence="4" id="KW-0479">Metal-binding</keyword>
<evidence type="ECO:0000256" key="6">
    <source>
        <dbReference type="ARBA" id="ARBA00022833"/>
    </source>
</evidence>
<dbReference type="Gene3D" id="3.40.390.10">
    <property type="entry name" value="Collagenase (Catalytic Domain)"/>
    <property type="match status" value="1"/>
</dbReference>
<dbReference type="GO" id="GO:0005886">
    <property type="term" value="C:plasma membrane"/>
    <property type="evidence" value="ECO:0007669"/>
    <property type="project" value="TreeGrafter"/>
</dbReference>
<evidence type="ECO:0000256" key="3">
    <source>
        <dbReference type="ARBA" id="ARBA00022670"/>
    </source>
</evidence>
<feature type="compositionally biased region" description="Pro residues" evidence="8">
    <location>
        <begin position="28"/>
        <end position="47"/>
    </location>
</feature>
<sequence>MRTQRQPTAPFAITLALCALPACGPAASPKPPPPAPPPAAAPQPAPQGLPVVETSLENVGLDGTAIDRTADPCQDFYQFACGGWNAKVEIPGDEVGWYRSFNEIERRNEAELRRILEEAAKAAGPDPVTAKIGAYYGACMDEAAIEAGGAKPVADLLAKARRVRDVKGVAALVTELHGRRIWALFDVEAAQDMKDATRVIAQLDQAGLGLPDRDYYLNEDDKSKAIRKTYEEHVARMMRLAGWAEAQAKAAAADVLQIETELAKISKTRVERRDPKGLYNKMDRATLAKTAPDFPWDGYFQGLGRPDVKEVNVTSVRFFEGLSRLLKATKPAAWQSYLAWHVVRGTAPLLPKAFVDEAFTLQAALTGQKEVRPRWKRCVDATDAALGELVAQPFVKTSFPGESKPAAESMVREISEAFAREVRSLGWMDEGTKQRALGKLGAMAYLIGYPDKWRTYDFEVDPKSYAKSALAARAFHTRWDLGKIDKPLDRDEWQMSPPSVNAYYDPQRNHMVFPAGILQPPFYSVKSSVAVNLGGIGMVVGHELTHGFDDEGSQFDAKGNLEDWWSKDVGASFKERTACVEAQYAGYEPLPGLKLNGKLTLGENIADLGGLKLAFNAYRAMRKGAAEQTVAGGFTEDQQFFLAHGQAWCGKMREEALRMMVQVNPHSPPRFRVNGPVANLPEFGEAFKCATGTPMRPAKMCSVW</sequence>
<dbReference type="PRINTS" id="PR00786">
    <property type="entry name" value="NEPRILYSIN"/>
</dbReference>
<evidence type="ECO:0000313" key="13">
    <source>
        <dbReference type="Proteomes" id="UP000238348"/>
    </source>
</evidence>
<dbReference type="Proteomes" id="UP000238348">
    <property type="component" value="Chromosome"/>
</dbReference>
<dbReference type="GO" id="GO:0046872">
    <property type="term" value="F:metal ion binding"/>
    <property type="evidence" value="ECO:0007669"/>
    <property type="project" value="UniProtKB-KW"/>
</dbReference>
<dbReference type="InterPro" id="IPR018497">
    <property type="entry name" value="Peptidase_M13_C"/>
</dbReference>
<dbReference type="GO" id="GO:0016485">
    <property type="term" value="P:protein processing"/>
    <property type="evidence" value="ECO:0007669"/>
    <property type="project" value="TreeGrafter"/>
</dbReference>
<keyword evidence="9" id="KW-0732">Signal</keyword>
<dbReference type="CDD" id="cd08662">
    <property type="entry name" value="M13"/>
    <property type="match status" value="1"/>
</dbReference>
<protein>
    <submittedName>
        <fullName evidence="12">Peptidase M13</fullName>
    </submittedName>
</protein>
<evidence type="ECO:0000256" key="7">
    <source>
        <dbReference type="ARBA" id="ARBA00023049"/>
    </source>
</evidence>
<comment type="similarity">
    <text evidence="2">Belongs to the peptidase M13 family.</text>
</comment>
<evidence type="ECO:0000256" key="2">
    <source>
        <dbReference type="ARBA" id="ARBA00007357"/>
    </source>
</evidence>
<keyword evidence="6" id="KW-0862">Zinc</keyword>
<feature type="region of interest" description="Disordered" evidence="8">
    <location>
        <begin position="26"/>
        <end position="49"/>
    </location>
</feature>
<evidence type="ECO:0000259" key="11">
    <source>
        <dbReference type="Pfam" id="PF05649"/>
    </source>
</evidence>
<dbReference type="Pfam" id="PF01431">
    <property type="entry name" value="Peptidase_M13"/>
    <property type="match status" value="1"/>
</dbReference>
<evidence type="ECO:0000313" key="12">
    <source>
        <dbReference type="EMBL" id="AUX40229.1"/>
    </source>
</evidence>
<feature type="domain" description="Peptidase M13 C-terminal" evidence="10">
    <location>
        <begin position="501"/>
        <end position="703"/>
    </location>
</feature>
<reference evidence="12 13" key="1">
    <citation type="submission" date="2015-09" db="EMBL/GenBank/DDBJ databases">
        <title>Sorangium comparison.</title>
        <authorList>
            <person name="Zaburannyi N."/>
            <person name="Bunk B."/>
            <person name="Overmann J."/>
            <person name="Mueller R."/>
        </authorList>
    </citation>
    <scope>NUCLEOTIDE SEQUENCE [LARGE SCALE GENOMIC DNA]</scope>
    <source>
        <strain evidence="12 13">So ce26</strain>
    </source>
</reference>
<evidence type="ECO:0000259" key="10">
    <source>
        <dbReference type="Pfam" id="PF01431"/>
    </source>
</evidence>
<dbReference type="InterPro" id="IPR008753">
    <property type="entry name" value="Peptidase_M13_N"/>
</dbReference>
<keyword evidence="5" id="KW-0378">Hydrolase</keyword>
<proteinExistence type="inferred from homology"/>
<evidence type="ECO:0000256" key="5">
    <source>
        <dbReference type="ARBA" id="ARBA00022801"/>
    </source>
</evidence>
<dbReference type="Gene3D" id="1.10.1380.10">
    <property type="entry name" value="Neutral endopeptidase , domain2"/>
    <property type="match status" value="1"/>
</dbReference>